<evidence type="ECO:0000259" key="1">
    <source>
        <dbReference type="Pfam" id="PF03478"/>
    </source>
</evidence>
<feature type="domain" description="KIB1-4 beta-propeller" evidence="1">
    <location>
        <begin position="68"/>
        <end position="345"/>
    </location>
</feature>
<organism evidence="2 3">
    <name type="scientific">Urochloa decumbens</name>
    <dbReference type="NCBI Taxonomy" id="240449"/>
    <lineage>
        <taxon>Eukaryota</taxon>
        <taxon>Viridiplantae</taxon>
        <taxon>Streptophyta</taxon>
        <taxon>Embryophyta</taxon>
        <taxon>Tracheophyta</taxon>
        <taxon>Spermatophyta</taxon>
        <taxon>Magnoliopsida</taxon>
        <taxon>Liliopsida</taxon>
        <taxon>Poales</taxon>
        <taxon>Poaceae</taxon>
        <taxon>PACMAD clade</taxon>
        <taxon>Panicoideae</taxon>
        <taxon>Panicodae</taxon>
        <taxon>Paniceae</taxon>
        <taxon>Melinidinae</taxon>
        <taxon>Urochloa</taxon>
    </lineage>
</organism>
<gene>
    <name evidence="2" type="ORF">URODEC1_LOCUS78873</name>
</gene>
<reference evidence="2" key="1">
    <citation type="submission" date="2024-10" db="EMBL/GenBank/DDBJ databases">
        <authorList>
            <person name="Ryan C."/>
        </authorList>
    </citation>
    <scope>NUCLEOTIDE SEQUENCE [LARGE SCALE GENOMIC DNA]</scope>
</reference>
<dbReference type="PANTHER" id="PTHR33110">
    <property type="entry name" value="F-BOX/KELCH-REPEAT PROTEIN-RELATED"/>
    <property type="match status" value="1"/>
</dbReference>
<proteinExistence type="predicted"/>
<evidence type="ECO:0000313" key="2">
    <source>
        <dbReference type="EMBL" id="CAL5026638.1"/>
    </source>
</evidence>
<accession>A0ABC9CVQ2</accession>
<dbReference type="Proteomes" id="UP001497457">
    <property type="component" value="Chromosome 30rd"/>
</dbReference>
<keyword evidence="3" id="KW-1185">Reference proteome</keyword>
<protein>
    <recommendedName>
        <fullName evidence="1">KIB1-4 beta-propeller domain-containing protein</fullName>
    </recommendedName>
</protein>
<evidence type="ECO:0000313" key="3">
    <source>
        <dbReference type="Proteomes" id="UP001497457"/>
    </source>
</evidence>
<sequence>MANQEQPDWSSLPLDLLPLIGQRSRDAVTGVAAFRSVCRAWRAAVGPAPRLLLPRAGSEPDQHVLVFPLSRGWSVVVDARDASCHLSHLATGATAALPKLNAVRDGSGGGGITHITYEHRPDAETAIHASEIFYFHTYLGFTDLLRFAAHVPRDAPATAGMTIMMYHTMQGRTGTLFCRPGDTAWTKVEKPNPVGYGFFDFAYHDGKMFGLDINGEMAVYDAATLNVLHVVQGLPVTPKLLANKMYGFRAELEEFYYVHLVSLPTKLVLVRTNVTSSRPVAFNIFELGSTAEGLAWLKVNDAGNYELFVDGYHTAFRENGANGCTRIYYVHDEHWPMVPCTTAAYCYDMQDNKLECVYRVPEDSPELSTKPSWFLP</sequence>
<dbReference type="InterPro" id="IPR005174">
    <property type="entry name" value="KIB1-4_b-propeller"/>
</dbReference>
<name>A0ABC9CVQ2_9POAL</name>
<dbReference type="EMBL" id="OZ075140">
    <property type="protein sequence ID" value="CAL5026638.1"/>
    <property type="molecule type" value="Genomic_DNA"/>
</dbReference>
<dbReference type="PANTHER" id="PTHR33110:SF24">
    <property type="entry name" value="DUF295 DOMAIN-CONTAINING PROTEIN"/>
    <property type="match status" value="1"/>
</dbReference>
<dbReference type="Pfam" id="PF03478">
    <property type="entry name" value="Beta-prop_KIB1-4"/>
    <property type="match status" value="1"/>
</dbReference>
<dbReference type="AlphaFoldDB" id="A0ABC9CVQ2"/>